<reference evidence="1" key="1">
    <citation type="submission" date="2022-04" db="EMBL/GenBank/DDBJ databases">
        <title>Diverse halophilic archaea isolated from saline environments.</title>
        <authorList>
            <person name="Cui H.-L."/>
        </authorList>
    </citation>
    <scope>NUCLEOTIDE SEQUENCE</scope>
    <source>
        <strain evidence="1">XZYJT40</strain>
    </source>
</reference>
<evidence type="ECO:0000313" key="1">
    <source>
        <dbReference type="EMBL" id="UPW01068.1"/>
    </source>
</evidence>
<dbReference type="AlphaFoldDB" id="A0A8U0IJW5"/>
<accession>A0A8U0IJW5</accession>
<dbReference type="KEGG" id="haxz:M0R88_02955"/>
<dbReference type="EMBL" id="CP096658">
    <property type="protein sequence ID" value="UPW01068.1"/>
    <property type="molecule type" value="Genomic_DNA"/>
</dbReference>
<sequence>MYQTPYQWTTNEGTTHVFYDNNLPPSEGFGWDSLCDTERIPIEGEHFELQEDVTEESITCERCRDQLGKSYVGLGDDDIAGMRSCLVRIRRDGDGELIGARRLCQGRPLHYEISFEPTSFTGDLQTEMDEVCEDCWQNYIDRQWSGDVEGGELQVECWVDGEKESYYAASVEAVNTGPKAKLRLTSENGLKQELAREDIDSITLTPAQIVDY</sequence>
<dbReference type="GeneID" id="72188780"/>
<name>A0A8U0IJW5_9EURY</name>
<keyword evidence="2" id="KW-1185">Reference proteome</keyword>
<proteinExistence type="predicted"/>
<gene>
    <name evidence="1" type="ORF">M0R88_02955</name>
</gene>
<dbReference type="RefSeq" id="WP_248655474.1">
    <property type="nucleotide sequence ID" value="NZ_CP096658.1"/>
</dbReference>
<organism evidence="1 2">
    <name type="scientific">Halorussus gelatinilyticus</name>
    <dbReference type="NCBI Taxonomy" id="2937524"/>
    <lineage>
        <taxon>Archaea</taxon>
        <taxon>Methanobacteriati</taxon>
        <taxon>Methanobacteriota</taxon>
        <taxon>Stenosarchaea group</taxon>
        <taxon>Halobacteria</taxon>
        <taxon>Halobacteriales</taxon>
        <taxon>Haladaptataceae</taxon>
        <taxon>Halorussus</taxon>
    </lineage>
</organism>
<dbReference type="Proteomes" id="UP000830434">
    <property type="component" value="Chromosome"/>
</dbReference>
<evidence type="ECO:0000313" key="2">
    <source>
        <dbReference type="Proteomes" id="UP000830434"/>
    </source>
</evidence>
<protein>
    <submittedName>
        <fullName evidence="1">Uncharacterized protein</fullName>
    </submittedName>
</protein>